<dbReference type="EMBL" id="CP042912">
    <property type="protein sequence ID" value="QEG22745.1"/>
    <property type="molecule type" value="Genomic_DNA"/>
</dbReference>
<dbReference type="Pfam" id="PF26341">
    <property type="entry name" value="AAA_SelU"/>
    <property type="match status" value="1"/>
</dbReference>
<dbReference type="Proteomes" id="UP000322214">
    <property type="component" value="Chromosome"/>
</dbReference>
<dbReference type="GO" id="GO:0002098">
    <property type="term" value="P:tRNA wobble uridine modification"/>
    <property type="evidence" value="ECO:0007669"/>
    <property type="project" value="InterPro"/>
</dbReference>
<keyword evidence="1" id="KW-0711">Selenium</keyword>
<dbReference type="InterPro" id="IPR058840">
    <property type="entry name" value="AAA_SelU"/>
</dbReference>
<dbReference type="PROSITE" id="PS00380">
    <property type="entry name" value="RHODANESE_1"/>
    <property type="match status" value="1"/>
</dbReference>
<dbReference type="PANTHER" id="PTHR30401:SF0">
    <property type="entry name" value="TRNA 2-SELENOURIDINE SYNTHASE"/>
    <property type="match status" value="1"/>
</dbReference>
<dbReference type="OrthoDB" id="9808735at2"/>
<dbReference type="AlphaFoldDB" id="A0A5B9PC47"/>
<dbReference type="PANTHER" id="PTHR30401">
    <property type="entry name" value="TRNA 2-SELENOURIDINE SYNTHASE"/>
    <property type="match status" value="1"/>
</dbReference>
<sequence>MNRISAEEFYRESQGGTIIDVRSPKEFAAGHVPGATNVPLFSDEERAIIGTLYVNSGRNVAMEKGLEFVGPKMAGFVRTTNQILAEGSSEVTDSSEPGSDFTAYVHCWRGGMRSQSFAWLLDMAGIKVRVLEGGYKAFRRMAQRQIGRRHRMVVLSGLTGAGKTNFLELLREAGEQIVDLEGLANHRGSSFGAIGLGQQPTTEQFENRLFAAVQALDPKRRFWVEDEGSRLGRVVVPSRFVKQIRRSSAVFLDVAKEKRLDILLEEYGDLDHEELIDATRGIQKRLGGQNMIDAIKAIEAGDLRTAAEISLTYYDRSYLKGMSELPRASTLNLSTDGMCDADVVAKLIDAADEIENAAEPASVVSD</sequence>
<dbReference type="InterPro" id="IPR036873">
    <property type="entry name" value="Rhodanese-like_dom_sf"/>
</dbReference>
<dbReference type="SUPFAM" id="SSF52540">
    <property type="entry name" value="P-loop containing nucleoside triphosphate hydrolases"/>
    <property type="match status" value="1"/>
</dbReference>
<dbReference type="InterPro" id="IPR017582">
    <property type="entry name" value="SelU"/>
</dbReference>
<reference evidence="3 4" key="1">
    <citation type="submission" date="2019-08" db="EMBL/GenBank/DDBJ databases">
        <title>Deep-cultivation of Planctomycetes and their phenomic and genomic characterization uncovers novel biology.</title>
        <authorList>
            <person name="Wiegand S."/>
            <person name="Jogler M."/>
            <person name="Boedeker C."/>
            <person name="Pinto D."/>
            <person name="Vollmers J."/>
            <person name="Rivas-Marin E."/>
            <person name="Kohn T."/>
            <person name="Peeters S.H."/>
            <person name="Heuer A."/>
            <person name="Rast P."/>
            <person name="Oberbeckmann S."/>
            <person name="Bunk B."/>
            <person name="Jeske O."/>
            <person name="Meyerdierks A."/>
            <person name="Storesund J.E."/>
            <person name="Kallscheuer N."/>
            <person name="Luecker S."/>
            <person name="Lage O.M."/>
            <person name="Pohl T."/>
            <person name="Merkel B.J."/>
            <person name="Hornburger P."/>
            <person name="Mueller R.-W."/>
            <person name="Bruemmer F."/>
            <person name="Labrenz M."/>
            <person name="Spormann A.M."/>
            <person name="Op den Camp H."/>
            <person name="Overmann J."/>
            <person name="Amann R."/>
            <person name="Jetten M.S.M."/>
            <person name="Mascher T."/>
            <person name="Medema M.H."/>
            <person name="Devos D.P."/>
            <person name="Kaster A.-K."/>
            <person name="Ovreas L."/>
            <person name="Rohde M."/>
            <person name="Galperin M.Y."/>
            <person name="Jogler C."/>
        </authorList>
    </citation>
    <scope>NUCLEOTIDE SEQUENCE [LARGE SCALE GENOMIC DNA]</scope>
    <source>
        <strain evidence="3 4">FC18</strain>
    </source>
</reference>
<dbReference type="SUPFAM" id="SSF52821">
    <property type="entry name" value="Rhodanese/Cell cycle control phosphatase"/>
    <property type="match status" value="1"/>
</dbReference>
<organism evidence="3 4">
    <name type="scientific">Mariniblastus fucicola</name>
    <dbReference type="NCBI Taxonomy" id="980251"/>
    <lineage>
        <taxon>Bacteria</taxon>
        <taxon>Pseudomonadati</taxon>
        <taxon>Planctomycetota</taxon>
        <taxon>Planctomycetia</taxon>
        <taxon>Pirellulales</taxon>
        <taxon>Pirellulaceae</taxon>
        <taxon>Mariniblastus</taxon>
    </lineage>
</organism>
<dbReference type="Gene3D" id="3.40.250.10">
    <property type="entry name" value="Rhodanese-like domain"/>
    <property type="match status" value="1"/>
</dbReference>
<gene>
    <name evidence="3" type="primary">selU</name>
    <name evidence="3" type="ORF">MFFC18_26280</name>
</gene>
<dbReference type="Pfam" id="PF00581">
    <property type="entry name" value="Rhodanese"/>
    <property type="match status" value="1"/>
</dbReference>
<dbReference type="EC" id="2.9.1.-" evidence="3"/>
<protein>
    <submittedName>
        <fullName evidence="3">tRNA 2-selenouridine synthase</fullName>
        <ecNumber evidence="3">2.9.1.-</ecNumber>
    </submittedName>
</protein>
<evidence type="ECO:0000259" key="2">
    <source>
        <dbReference type="PROSITE" id="PS50206"/>
    </source>
</evidence>
<dbReference type="STRING" id="980251.GCA_001642875_02098"/>
<dbReference type="PROSITE" id="PS50206">
    <property type="entry name" value="RHODANESE_3"/>
    <property type="match status" value="1"/>
</dbReference>
<dbReference type="GO" id="GO:0043828">
    <property type="term" value="F:tRNA 2-selenouridine synthase activity"/>
    <property type="evidence" value="ECO:0007669"/>
    <property type="project" value="InterPro"/>
</dbReference>
<dbReference type="NCBIfam" id="TIGR03167">
    <property type="entry name" value="tRNA_sel_U_synt"/>
    <property type="match status" value="1"/>
</dbReference>
<accession>A0A5B9PC47</accession>
<keyword evidence="3" id="KW-0808">Transferase</keyword>
<dbReference type="InterPro" id="IPR001763">
    <property type="entry name" value="Rhodanese-like_dom"/>
</dbReference>
<dbReference type="RefSeq" id="WP_075084525.1">
    <property type="nucleotide sequence ID" value="NZ_CP042912.1"/>
</dbReference>
<dbReference type="GO" id="GO:0004792">
    <property type="term" value="F:thiosulfate-cyanide sulfurtransferase activity"/>
    <property type="evidence" value="ECO:0007669"/>
    <property type="project" value="InterPro"/>
</dbReference>
<feature type="domain" description="Rhodanese" evidence="2">
    <location>
        <begin position="12"/>
        <end position="147"/>
    </location>
</feature>
<evidence type="ECO:0000256" key="1">
    <source>
        <dbReference type="ARBA" id="ARBA00023266"/>
    </source>
</evidence>
<name>A0A5B9PC47_9BACT</name>
<dbReference type="InterPro" id="IPR027417">
    <property type="entry name" value="P-loop_NTPase"/>
</dbReference>
<dbReference type="InterPro" id="IPR001307">
    <property type="entry name" value="Thiosulphate_STrfase_CS"/>
</dbReference>
<dbReference type="NCBIfam" id="NF008750">
    <property type="entry name" value="PRK11784.1-2"/>
    <property type="match status" value="1"/>
</dbReference>
<keyword evidence="4" id="KW-1185">Reference proteome</keyword>
<evidence type="ECO:0000313" key="3">
    <source>
        <dbReference type="EMBL" id="QEG22745.1"/>
    </source>
</evidence>
<evidence type="ECO:0000313" key="4">
    <source>
        <dbReference type="Proteomes" id="UP000322214"/>
    </source>
</evidence>
<dbReference type="KEGG" id="mff:MFFC18_26280"/>
<proteinExistence type="predicted"/>
<dbReference type="SMART" id="SM00450">
    <property type="entry name" value="RHOD"/>
    <property type="match status" value="1"/>
</dbReference>